<evidence type="ECO:0000256" key="3">
    <source>
        <dbReference type="SAM" id="SignalP"/>
    </source>
</evidence>
<dbReference type="Proteomes" id="UP000808914">
    <property type="component" value="Unassembled WGS sequence"/>
</dbReference>
<organism evidence="5 6">
    <name type="scientific">Scopulibacillus daqui</name>
    <dbReference type="NCBI Taxonomy" id="1469162"/>
    <lineage>
        <taxon>Bacteria</taxon>
        <taxon>Bacillati</taxon>
        <taxon>Bacillota</taxon>
        <taxon>Bacilli</taxon>
        <taxon>Bacillales</taxon>
        <taxon>Sporolactobacillaceae</taxon>
        <taxon>Scopulibacillus</taxon>
    </lineage>
</organism>
<comment type="similarity">
    <text evidence="1">Belongs to the SCO1/2 family.</text>
</comment>
<evidence type="ECO:0000259" key="4">
    <source>
        <dbReference type="PROSITE" id="PS51352"/>
    </source>
</evidence>
<dbReference type="InterPro" id="IPR013766">
    <property type="entry name" value="Thioredoxin_domain"/>
</dbReference>
<evidence type="ECO:0000256" key="2">
    <source>
        <dbReference type="ARBA" id="ARBA00023008"/>
    </source>
</evidence>
<feature type="signal peptide" evidence="3">
    <location>
        <begin position="1"/>
        <end position="27"/>
    </location>
</feature>
<dbReference type="CDD" id="cd02968">
    <property type="entry name" value="SCO"/>
    <property type="match status" value="1"/>
</dbReference>
<accession>A0ABS2Q0B3</accession>
<dbReference type="PROSITE" id="PS51257">
    <property type="entry name" value="PROKAR_LIPOPROTEIN"/>
    <property type="match status" value="1"/>
</dbReference>
<evidence type="ECO:0000313" key="6">
    <source>
        <dbReference type="Proteomes" id="UP000808914"/>
    </source>
</evidence>
<dbReference type="PANTHER" id="PTHR12151:SF25">
    <property type="entry name" value="LINALOOL DEHYDRATASE_ISOMERASE DOMAIN-CONTAINING PROTEIN"/>
    <property type="match status" value="1"/>
</dbReference>
<dbReference type="Gene3D" id="3.40.30.10">
    <property type="entry name" value="Glutaredoxin"/>
    <property type="match status" value="1"/>
</dbReference>
<comment type="caution">
    <text evidence="5">The sequence shown here is derived from an EMBL/GenBank/DDBJ whole genome shotgun (WGS) entry which is preliminary data.</text>
</comment>
<dbReference type="PANTHER" id="PTHR12151">
    <property type="entry name" value="ELECTRON TRANSPORT PROTIN SCO1/SENC FAMILY MEMBER"/>
    <property type="match status" value="1"/>
</dbReference>
<protein>
    <submittedName>
        <fullName evidence="5">Protein SCO1/2</fullName>
    </submittedName>
</protein>
<dbReference type="Pfam" id="PF02630">
    <property type="entry name" value="SCO1-SenC"/>
    <property type="match status" value="1"/>
</dbReference>
<keyword evidence="2" id="KW-0186">Copper</keyword>
<keyword evidence="3" id="KW-0732">Signal</keyword>
<dbReference type="PROSITE" id="PS51352">
    <property type="entry name" value="THIOREDOXIN_2"/>
    <property type="match status" value="1"/>
</dbReference>
<dbReference type="EMBL" id="JAFBER010000011">
    <property type="protein sequence ID" value="MBM7645737.1"/>
    <property type="molecule type" value="Genomic_DNA"/>
</dbReference>
<dbReference type="RefSeq" id="WP_205003654.1">
    <property type="nucleotide sequence ID" value="NZ_JAFBER010000011.1"/>
</dbReference>
<evidence type="ECO:0000313" key="5">
    <source>
        <dbReference type="EMBL" id="MBM7645737.1"/>
    </source>
</evidence>
<gene>
    <name evidence="5" type="ORF">JOD45_001956</name>
</gene>
<sequence>MKRLFKMAVLPIVLLLAMMLSGCQSNSQEQTSGSAKTNQSLNWKVADFNFKDENNRSFGMDQLKGKVWLADFMFTHCTSVCPPMTGNLVHLQKKLKEAKLPVEIVSFSVDPSRDTPEVLKRFAQKHGADFSNWHFLTGYSFDKLKSLSEGSFKSSVAKPSKGSDQFTHGTNIFLVNKEGVIVKKYNGFQDVPYDRIMKDIKELER</sequence>
<reference evidence="5 6" key="1">
    <citation type="submission" date="2021-01" db="EMBL/GenBank/DDBJ databases">
        <title>Genomic Encyclopedia of Type Strains, Phase IV (KMG-IV): sequencing the most valuable type-strain genomes for metagenomic binning, comparative biology and taxonomic classification.</title>
        <authorList>
            <person name="Goeker M."/>
        </authorList>
    </citation>
    <scope>NUCLEOTIDE SEQUENCE [LARGE SCALE GENOMIC DNA]</scope>
    <source>
        <strain evidence="5 6">DSM 28236</strain>
    </source>
</reference>
<dbReference type="InterPro" id="IPR036249">
    <property type="entry name" value="Thioredoxin-like_sf"/>
</dbReference>
<evidence type="ECO:0000256" key="1">
    <source>
        <dbReference type="ARBA" id="ARBA00010996"/>
    </source>
</evidence>
<name>A0ABS2Q0B3_9BACL</name>
<feature type="domain" description="Thioredoxin" evidence="4">
    <location>
        <begin position="39"/>
        <end position="205"/>
    </location>
</feature>
<proteinExistence type="inferred from homology"/>
<dbReference type="InterPro" id="IPR003782">
    <property type="entry name" value="SCO1/SenC"/>
</dbReference>
<keyword evidence="6" id="KW-1185">Reference proteome</keyword>
<dbReference type="SUPFAM" id="SSF52833">
    <property type="entry name" value="Thioredoxin-like"/>
    <property type="match status" value="1"/>
</dbReference>
<feature type="chain" id="PRO_5046817488" evidence="3">
    <location>
        <begin position="28"/>
        <end position="205"/>
    </location>
</feature>